<protein>
    <submittedName>
        <fullName evidence="3">GIY-YIG nuclease family protein</fullName>
    </submittedName>
</protein>
<accession>A0ABT3X7P1</accession>
<dbReference type="InterPro" id="IPR000305">
    <property type="entry name" value="GIY-YIG_endonuc"/>
</dbReference>
<gene>
    <name evidence="3" type="ORF">OS242_17145</name>
</gene>
<dbReference type="InterPro" id="IPR035901">
    <property type="entry name" value="GIY-YIG_endonuc_sf"/>
</dbReference>
<dbReference type="Proteomes" id="UP001208017">
    <property type="component" value="Unassembled WGS sequence"/>
</dbReference>
<evidence type="ECO:0000313" key="3">
    <source>
        <dbReference type="EMBL" id="MCX7571671.1"/>
    </source>
</evidence>
<name>A0ABT3X7P1_9BACL</name>
<dbReference type="RefSeq" id="WP_267152920.1">
    <property type="nucleotide sequence ID" value="NZ_JAPMLT010000012.1"/>
</dbReference>
<dbReference type="EMBL" id="JAPMLT010000012">
    <property type="protein sequence ID" value="MCX7571671.1"/>
    <property type="molecule type" value="Genomic_DNA"/>
</dbReference>
<dbReference type="PANTHER" id="PTHR34477:SF1">
    <property type="entry name" value="UPF0213 PROTEIN YHBQ"/>
    <property type="match status" value="1"/>
</dbReference>
<organism evidence="3 4">
    <name type="scientific">Tumebacillus lacus</name>
    <dbReference type="NCBI Taxonomy" id="2995335"/>
    <lineage>
        <taxon>Bacteria</taxon>
        <taxon>Bacillati</taxon>
        <taxon>Bacillota</taxon>
        <taxon>Bacilli</taxon>
        <taxon>Bacillales</taxon>
        <taxon>Alicyclobacillaceae</taxon>
        <taxon>Tumebacillus</taxon>
    </lineage>
</organism>
<dbReference type="PANTHER" id="PTHR34477">
    <property type="entry name" value="UPF0213 PROTEIN YHBQ"/>
    <property type="match status" value="1"/>
</dbReference>
<comment type="caution">
    <text evidence="3">The sequence shown here is derived from an EMBL/GenBank/DDBJ whole genome shotgun (WGS) entry which is preliminary data.</text>
</comment>
<reference evidence="3 4" key="1">
    <citation type="submission" date="2022-11" db="EMBL/GenBank/DDBJ databases">
        <title>Study of microbial diversity in lake waters.</title>
        <authorList>
            <person name="Zhang J."/>
        </authorList>
    </citation>
    <scope>NUCLEOTIDE SEQUENCE [LARGE SCALE GENOMIC DNA]</scope>
    <source>
        <strain evidence="3 4">DT12</strain>
    </source>
</reference>
<dbReference type="Pfam" id="PF01541">
    <property type="entry name" value="GIY-YIG"/>
    <property type="match status" value="1"/>
</dbReference>
<comment type="similarity">
    <text evidence="1">Belongs to the UPF0213 family.</text>
</comment>
<evidence type="ECO:0000259" key="2">
    <source>
        <dbReference type="PROSITE" id="PS50164"/>
    </source>
</evidence>
<dbReference type="InterPro" id="IPR050190">
    <property type="entry name" value="UPF0213_domain"/>
</dbReference>
<feature type="domain" description="GIY-YIG" evidence="2">
    <location>
        <begin position="1"/>
        <end position="75"/>
    </location>
</feature>
<evidence type="ECO:0000256" key="1">
    <source>
        <dbReference type="ARBA" id="ARBA00007435"/>
    </source>
</evidence>
<dbReference type="CDD" id="cd10456">
    <property type="entry name" value="GIY-YIG_UPF0213"/>
    <property type="match status" value="1"/>
</dbReference>
<dbReference type="PROSITE" id="PS50164">
    <property type="entry name" value="GIY_YIG"/>
    <property type="match status" value="1"/>
</dbReference>
<keyword evidence="4" id="KW-1185">Reference proteome</keyword>
<dbReference type="Gene3D" id="3.40.1440.10">
    <property type="entry name" value="GIY-YIG endonuclease"/>
    <property type="match status" value="1"/>
</dbReference>
<dbReference type="SUPFAM" id="SSF82771">
    <property type="entry name" value="GIY-YIG endonuclease"/>
    <property type="match status" value="1"/>
</dbReference>
<evidence type="ECO:0000313" key="4">
    <source>
        <dbReference type="Proteomes" id="UP001208017"/>
    </source>
</evidence>
<sequence>MVTVYLLECGDGTLYTGIASDLRRRLLQHASGKGAKYTRGRGPLLLRYAELQPDRSSALRREIEIKRLTRAQKLAMAERVCLLPGAGRLGE</sequence>
<proteinExistence type="inferred from homology"/>